<dbReference type="EMBL" id="JBIASD010000038">
    <property type="protein sequence ID" value="MFF3670999.1"/>
    <property type="molecule type" value="Genomic_DNA"/>
</dbReference>
<keyword evidence="4" id="KW-1185">Reference proteome</keyword>
<dbReference type="InterPro" id="IPR002925">
    <property type="entry name" value="Dienelactn_hydro"/>
</dbReference>
<keyword evidence="3" id="KW-0378">Hydrolase</keyword>
<evidence type="ECO:0000313" key="3">
    <source>
        <dbReference type="EMBL" id="MFF3670999.1"/>
    </source>
</evidence>
<dbReference type="RefSeq" id="WP_387417202.1">
    <property type="nucleotide sequence ID" value="NZ_JBIASD010000038.1"/>
</dbReference>
<dbReference type="EC" id="3.1.-.-" evidence="3"/>
<comment type="caution">
    <text evidence="3">The sequence shown here is derived from an EMBL/GenBank/DDBJ whole genome shotgun (WGS) entry which is preliminary data.</text>
</comment>
<organism evidence="3 4">
    <name type="scientific">Microtetraspora malaysiensis</name>
    <dbReference type="NCBI Taxonomy" id="161358"/>
    <lineage>
        <taxon>Bacteria</taxon>
        <taxon>Bacillati</taxon>
        <taxon>Actinomycetota</taxon>
        <taxon>Actinomycetes</taxon>
        <taxon>Streptosporangiales</taxon>
        <taxon>Streptosporangiaceae</taxon>
        <taxon>Microtetraspora</taxon>
    </lineage>
</organism>
<evidence type="ECO:0000256" key="1">
    <source>
        <dbReference type="SAM" id="MobiDB-lite"/>
    </source>
</evidence>
<feature type="domain" description="Dienelactone hydrolase" evidence="2">
    <location>
        <begin position="35"/>
        <end position="242"/>
    </location>
</feature>
<dbReference type="InterPro" id="IPR029058">
    <property type="entry name" value="AB_hydrolase_fold"/>
</dbReference>
<reference evidence="3 4" key="1">
    <citation type="submission" date="2024-10" db="EMBL/GenBank/DDBJ databases">
        <title>The Natural Products Discovery Center: Release of the First 8490 Sequenced Strains for Exploring Actinobacteria Biosynthetic Diversity.</title>
        <authorList>
            <person name="Kalkreuter E."/>
            <person name="Kautsar S.A."/>
            <person name="Yang D."/>
            <person name="Bader C.D."/>
            <person name="Teijaro C.N."/>
            <person name="Fluegel L."/>
            <person name="Davis C.M."/>
            <person name="Simpson J.R."/>
            <person name="Lauterbach L."/>
            <person name="Steele A.D."/>
            <person name="Gui C."/>
            <person name="Meng S."/>
            <person name="Li G."/>
            <person name="Viehrig K."/>
            <person name="Ye F."/>
            <person name="Su P."/>
            <person name="Kiefer A.F."/>
            <person name="Nichols A."/>
            <person name="Cepeda A.J."/>
            <person name="Yan W."/>
            <person name="Fan B."/>
            <person name="Jiang Y."/>
            <person name="Adhikari A."/>
            <person name="Zheng C.-J."/>
            <person name="Schuster L."/>
            <person name="Cowan T.M."/>
            <person name="Smanski M.J."/>
            <person name="Chevrette M.G."/>
            <person name="De Carvalho L.P.S."/>
            <person name="Shen B."/>
        </authorList>
    </citation>
    <scope>NUCLEOTIDE SEQUENCE [LARGE SCALE GENOMIC DNA]</scope>
    <source>
        <strain evidence="3 4">NPDC002173</strain>
    </source>
</reference>
<evidence type="ECO:0000313" key="4">
    <source>
        <dbReference type="Proteomes" id="UP001602013"/>
    </source>
</evidence>
<dbReference type="Pfam" id="PF01738">
    <property type="entry name" value="DLH"/>
    <property type="match status" value="1"/>
</dbReference>
<dbReference type="Gene3D" id="3.40.50.1820">
    <property type="entry name" value="alpha/beta hydrolase"/>
    <property type="match status" value="1"/>
</dbReference>
<dbReference type="PANTHER" id="PTHR46623">
    <property type="entry name" value="CARBOXYMETHYLENEBUTENOLIDASE-RELATED"/>
    <property type="match status" value="1"/>
</dbReference>
<dbReference type="SUPFAM" id="SSF53474">
    <property type="entry name" value="alpha/beta-Hydrolases"/>
    <property type="match status" value="1"/>
</dbReference>
<proteinExistence type="predicted"/>
<gene>
    <name evidence="3" type="ORF">ACFYXI_35975</name>
</gene>
<dbReference type="InterPro" id="IPR051049">
    <property type="entry name" value="Dienelactone_hydrolase-like"/>
</dbReference>
<accession>A0ABW6T144</accession>
<dbReference type="PANTHER" id="PTHR46623:SF6">
    <property type="entry name" value="ALPHA_BETA-HYDROLASES SUPERFAMILY PROTEIN"/>
    <property type="match status" value="1"/>
</dbReference>
<dbReference type="Proteomes" id="UP001602013">
    <property type="component" value="Unassembled WGS sequence"/>
</dbReference>
<name>A0ABW6T144_9ACTN</name>
<feature type="region of interest" description="Disordered" evidence="1">
    <location>
        <begin position="1"/>
        <end position="20"/>
    </location>
</feature>
<protein>
    <submittedName>
        <fullName evidence="3">Dienelactone hydrolase family protein</fullName>
        <ecNumber evidence="3">3.1.-.-</ecNumber>
    </submittedName>
</protein>
<dbReference type="GO" id="GO:0016787">
    <property type="term" value="F:hydrolase activity"/>
    <property type="evidence" value="ECO:0007669"/>
    <property type="project" value="UniProtKB-KW"/>
</dbReference>
<evidence type="ECO:0000259" key="2">
    <source>
        <dbReference type="Pfam" id="PF01738"/>
    </source>
</evidence>
<sequence>MCHSTDSRPPAPPDPGPVAEHEPVTLTSADGSRLAAHVALPARPPRGRMVVLPDVRGLHPYYRDLVVRFAEAGFATAAIDWFGRTTENDERGDDFPFRSHLPHVDPRNVAADVSVALEHLAGRGATGPAFTAGFCFGGSMSWRLSAGPVDLSGVIGFYGRPALVREVIPEMRRPLLLLIAGNDSVTPAREFEEFTGELAEAGVPYEAHAYPGAPHSFFDRAYAEWGEACADAWRRILDFTGRHGAPAGPA</sequence>